<dbReference type="GeneID" id="41968766"/>
<dbReference type="PANTHER" id="PTHR48079">
    <property type="entry name" value="PROTEIN YEEZ"/>
    <property type="match status" value="1"/>
</dbReference>
<name>A0A507AKI4_9PEZI</name>
<dbReference type="Gene3D" id="3.40.50.720">
    <property type="entry name" value="NAD(P)-binding Rossmann-like Domain"/>
    <property type="match status" value="1"/>
</dbReference>
<evidence type="ECO:0000313" key="2">
    <source>
        <dbReference type="Proteomes" id="UP000319257"/>
    </source>
</evidence>
<proteinExistence type="predicted"/>
<accession>A0A507AKI4</accession>
<dbReference type="EMBL" id="SKBQ01000005">
    <property type="protein sequence ID" value="TPX10122.1"/>
    <property type="molecule type" value="Genomic_DNA"/>
</dbReference>
<dbReference type="GO" id="GO:0005737">
    <property type="term" value="C:cytoplasm"/>
    <property type="evidence" value="ECO:0007669"/>
    <property type="project" value="TreeGrafter"/>
</dbReference>
<sequence length="362" mass="39337">MAASPRILVTAATGNIGGTILNTLVRASDPVLSRSPIFALVRGQDRVAAFKAAYGDRVQVVFLEDLEDSKAVTATAAQYDIIINSAPGFHPTFALNLLEGLAQRKASTGRDAWLVHTSGTSDFSDQPITGKYVEKAGDREFDDAKEDLYEYHKEREALNNYAQRAVEVAVVGKGLELGIKTVVITSPTTFGTGTGLFSKLSIQVPAYLQLTLLAGHGIVVGEGKAEWDHVHIEDVADLYKIVLVNILEDGAKNVPYGANGILFTANGRHTWKEVAQLAADSAFDAGKISDKLVHAVELDEFTKLLQKLIPFADADFAELAFASNSRGVANVARQLGWKPTRGEKEWKQDFNDTFQMIMAKQQ</sequence>
<dbReference type="PANTHER" id="PTHR48079:SF6">
    <property type="entry name" value="NAD(P)-BINDING DOMAIN-CONTAINING PROTEIN-RELATED"/>
    <property type="match status" value="1"/>
</dbReference>
<organism evidence="1 2">
    <name type="scientific">Thyridium curvatum</name>
    <dbReference type="NCBI Taxonomy" id="1093900"/>
    <lineage>
        <taxon>Eukaryota</taxon>
        <taxon>Fungi</taxon>
        <taxon>Dikarya</taxon>
        <taxon>Ascomycota</taxon>
        <taxon>Pezizomycotina</taxon>
        <taxon>Sordariomycetes</taxon>
        <taxon>Sordariomycetidae</taxon>
        <taxon>Thyridiales</taxon>
        <taxon>Thyridiaceae</taxon>
        <taxon>Thyridium</taxon>
    </lineage>
</organism>
<dbReference type="InParanoid" id="A0A507AKI4"/>
<dbReference type="Proteomes" id="UP000319257">
    <property type="component" value="Unassembled WGS sequence"/>
</dbReference>
<dbReference type="AlphaFoldDB" id="A0A507AKI4"/>
<dbReference type="InterPro" id="IPR036291">
    <property type="entry name" value="NAD(P)-bd_dom_sf"/>
</dbReference>
<dbReference type="RefSeq" id="XP_030991833.1">
    <property type="nucleotide sequence ID" value="XM_031135385.1"/>
</dbReference>
<evidence type="ECO:0008006" key="3">
    <source>
        <dbReference type="Google" id="ProtNLM"/>
    </source>
</evidence>
<protein>
    <recommendedName>
        <fullName evidence="3">NAD-dependent epimerase/dehydratase domain-containing protein</fullName>
    </recommendedName>
</protein>
<reference evidence="1 2" key="1">
    <citation type="submission" date="2019-06" db="EMBL/GenBank/DDBJ databases">
        <title>Draft genome sequence of the filamentous fungus Phialemoniopsis curvata isolated from diesel fuel.</title>
        <authorList>
            <person name="Varaljay V.A."/>
            <person name="Lyon W.J."/>
            <person name="Crouch A.L."/>
            <person name="Drake C.E."/>
            <person name="Hollomon J.M."/>
            <person name="Nadeau L.J."/>
            <person name="Nunn H.S."/>
            <person name="Stevenson B.S."/>
            <person name="Bojanowski C.L."/>
            <person name="Crookes-Goodson W.J."/>
        </authorList>
    </citation>
    <scope>NUCLEOTIDE SEQUENCE [LARGE SCALE GENOMIC DNA]</scope>
    <source>
        <strain evidence="1 2">D216</strain>
    </source>
</reference>
<dbReference type="STRING" id="1093900.A0A507AKI4"/>
<evidence type="ECO:0000313" key="1">
    <source>
        <dbReference type="EMBL" id="TPX10122.1"/>
    </source>
</evidence>
<dbReference type="GO" id="GO:0004029">
    <property type="term" value="F:aldehyde dehydrogenase (NAD+) activity"/>
    <property type="evidence" value="ECO:0007669"/>
    <property type="project" value="TreeGrafter"/>
</dbReference>
<gene>
    <name evidence="1" type="ORF">E0L32_001319</name>
</gene>
<dbReference type="SUPFAM" id="SSF51735">
    <property type="entry name" value="NAD(P)-binding Rossmann-fold domains"/>
    <property type="match status" value="1"/>
</dbReference>
<comment type="caution">
    <text evidence="1">The sequence shown here is derived from an EMBL/GenBank/DDBJ whole genome shotgun (WGS) entry which is preliminary data.</text>
</comment>
<keyword evidence="2" id="KW-1185">Reference proteome</keyword>
<dbReference type="OrthoDB" id="10262413at2759"/>
<dbReference type="InterPro" id="IPR051783">
    <property type="entry name" value="NAD(P)-dependent_oxidoreduct"/>
</dbReference>